<keyword evidence="2" id="KW-1185">Reference proteome</keyword>
<proteinExistence type="predicted"/>
<accession>A0A9N9HWW9</accession>
<gene>
    <name evidence="1" type="ORF">CPELLU_LOCUS12274</name>
</gene>
<protein>
    <submittedName>
        <fullName evidence="1">1259_t:CDS:1</fullName>
    </submittedName>
</protein>
<comment type="caution">
    <text evidence="1">The sequence shown here is derived from an EMBL/GenBank/DDBJ whole genome shotgun (WGS) entry which is preliminary data.</text>
</comment>
<sequence length="90" mass="10514">MFQALEKIYEQDIDIRNAVKLESKKVSYSHSLELCKKALNIALINNFNIDLEDILQQFIDEQHRGKSCSANKRYLLATKNYNSKNIDSNY</sequence>
<reference evidence="1" key="1">
    <citation type="submission" date="2021-06" db="EMBL/GenBank/DDBJ databases">
        <authorList>
            <person name="Kallberg Y."/>
            <person name="Tangrot J."/>
            <person name="Rosling A."/>
        </authorList>
    </citation>
    <scope>NUCLEOTIDE SEQUENCE</scope>
    <source>
        <strain evidence="1">FL966</strain>
    </source>
</reference>
<dbReference type="Proteomes" id="UP000789759">
    <property type="component" value="Unassembled WGS sequence"/>
</dbReference>
<evidence type="ECO:0000313" key="2">
    <source>
        <dbReference type="Proteomes" id="UP000789759"/>
    </source>
</evidence>
<organism evidence="1 2">
    <name type="scientific">Cetraspora pellucida</name>
    <dbReference type="NCBI Taxonomy" id="1433469"/>
    <lineage>
        <taxon>Eukaryota</taxon>
        <taxon>Fungi</taxon>
        <taxon>Fungi incertae sedis</taxon>
        <taxon>Mucoromycota</taxon>
        <taxon>Glomeromycotina</taxon>
        <taxon>Glomeromycetes</taxon>
        <taxon>Diversisporales</taxon>
        <taxon>Gigasporaceae</taxon>
        <taxon>Cetraspora</taxon>
    </lineage>
</organism>
<dbReference type="OrthoDB" id="10536242at2759"/>
<dbReference type="EMBL" id="CAJVQA010011686">
    <property type="protein sequence ID" value="CAG8709918.1"/>
    <property type="molecule type" value="Genomic_DNA"/>
</dbReference>
<evidence type="ECO:0000313" key="1">
    <source>
        <dbReference type="EMBL" id="CAG8709918.1"/>
    </source>
</evidence>
<name>A0A9N9HWW9_9GLOM</name>
<dbReference type="AlphaFoldDB" id="A0A9N9HWW9"/>